<feature type="coiled-coil region" evidence="1">
    <location>
        <begin position="110"/>
        <end position="149"/>
    </location>
</feature>
<reference evidence="3" key="1">
    <citation type="submission" date="2023-03" db="EMBL/GenBank/DDBJ databases">
        <authorList>
            <person name="Julca I."/>
        </authorList>
    </citation>
    <scope>NUCLEOTIDE SEQUENCE</scope>
</reference>
<dbReference type="AlphaFoldDB" id="A0AAV1C2V3"/>
<gene>
    <name evidence="3" type="ORF">OLC1_LOCUS2196</name>
</gene>
<evidence type="ECO:0000256" key="2">
    <source>
        <dbReference type="SAM" id="MobiDB-lite"/>
    </source>
</evidence>
<evidence type="ECO:0000256" key="1">
    <source>
        <dbReference type="SAM" id="Coils"/>
    </source>
</evidence>
<dbReference type="EMBL" id="OX459118">
    <property type="protein sequence ID" value="CAI9089939.1"/>
    <property type="molecule type" value="Genomic_DNA"/>
</dbReference>
<keyword evidence="1" id="KW-0175">Coiled coil</keyword>
<proteinExistence type="predicted"/>
<sequence>MARQRRESSESGQPSRDAIRSTASGTNNSEFSNEDFTKDEVVLTTIVDVGVSLERSPKRIPSTLGGGLEDSIQGINLTLPDPNLNPDSCPYYSIISRTLIEPSLGGERRLSNLEVRLRDAIRTIQNSELEALRATVVDLKKEVANFRQTNLDQEKYWEDHVNNFMKMDAETS</sequence>
<evidence type="ECO:0000313" key="4">
    <source>
        <dbReference type="Proteomes" id="UP001161247"/>
    </source>
</evidence>
<feature type="region of interest" description="Disordered" evidence="2">
    <location>
        <begin position="1"/>
        <end position="33"/>
    </location>
</feature>
<dbReference type="Proteomes" id="UP001161247">
    <property type="component" value="Chromosome 1"/>
</dbReference>
<evidence type="ECO:0000313" key="3">
    <source>
        <dbReference type="EMBL" id="CAI9089939.1"/>
    </source>
</evidence>
<name>A0AAV1C2V3_OLDCO</name>
<keyword evidence="4" id="KW-1185">Reference proteome</keyword>
<accession>A0AAV1C2V3</accession>
<feature type="compositionally biased region" description="Polar residues" evidence="2">
    <location>
        <begin position="21"/>
        <end position="31"/>
    </location>
</feature>
<protein>
    <submittedName>
        <fullName evidence="3">OLC1v1024592C1</fullName>
    </submittedName>
</protein>
<organism evidence="3 4">
    <name type="scientific">Oldenlandia corymbosa var. corymbosa</name>
    <dbReference type="NCBI Taxonomy" id="529605"/>
    <lineage>
        <taxon>Eukaryota</taxon>
        <taxon>Viridiplantae</taxon>
        <taxon>Streptophyta</taxon>
        <taxon>Embryophyta</taxon>
        <taxon>Tracheophyta</taxon>
        <taxon>Spermatophyta</taxon>
        <taxon>Magnoliopsida</taxon>
        <taxon>eudicotyledons</taxon>
        <taxon>Gunneridae</taxon>
        <taxon>Pentapetalae</taxon>
        <taxon>asterids</taxon>
        <taxon>lamiids</taxon>
        <taxon>Gentianales</taxon>
        <taxon>Rubiaceae</taxon>
        <taxon>Rubioideae</taxon>
        <taxon>Spermacoceae</taxon>
        <taxon>Hedyotis-Oldenlandia complex</taxon>
        <taxon>Oldenlandia</taxon>
    </lineage>
</organism>